<dbReference type="GO" id="GO:0005524">
    <property type="term" value="F:ATP binding"/>
    <property type="evidence" value="ECO:0007669"/>
    <property type="project" value="InterPro"/>
</dbReference>
<keyword evidence="13 15" id="KW-0141">cGMP biosynthesis</keyword>
<keyword evidence="8" id="KW-0342">GTP-binding</keyword>
<dbReference type="Pfam" id="PF01094">
    <property type="entry name" value="ANF_receptor"/>
    <property type="match status" value="1"/>
</dbReference>
<dbReference type="PROSITE" id="PS00452">
    <property type="entry name" value="GUANYLATE_CYCLASE_1"/>
    <property type="match status" value="1"/>
</dbReference>
<dbReference type="InterPro" id="IPR028082">
    <property type="entry name" value="Peripla_BP_I"/>
</dbReference>
<evidence type="ECO:0000313" key="20">
    <source>
        <dbReference type="EMBL" id="CAH3039774.1"/>
    </source>
</evidence>
<dbReference type="FunFam" id="1.10.510.10:FF:000420">
    <property type="entry name" value="Guanylate cyclase"/>
    <property type="match status" value="1"/>
</dbReference>
<dbReference type="GO" id="GO:0001653">
    <property type="term" value="F:peptide receptor activity"/>
    <property type="evidence" value="ECO:0007669"/>
    <property type="project" value="TreeGrafter"/>
</dbReference>
<dbReference type="CDD" id="cd07302">
    <property type="entry name" value="CHD"/>
    <property type="match status" value="1"/>
</dbReference>
<dbReference type="SUPFAM" id="SSF53822">
    <property type="entry name" value="Periplasmic binding protein-like I"/>
    <property type="match status" value="1"/>
</dbReference>
<evidence type="ECO:0000256" key="10">
    <source>
        <dbReference type="ARBA" id="ARBA00023170"/>
    </source>
</evidence>
<keyword evidence="21" id="KW-1185">Reference proteome</keyword>
<reference evidence="20 21" key="1">
    <citation type="submission" date="2022-05" db="EMBL/GenBank/DDBJ databases">
        <authorList>
            <consortium name="Genoscope - CEA"/>
            <person name="William W."/>
        </authorList>
    </citation>
    <scope>NUCLEOTIDE SEQUENCE [LARGE SCALE GENOMIC DNA]</scope>
</reference>
<feature type="signal peptide" evidence="17">
    <location>
        <begin position="1"/>
        <end position="26"/>
    </location>
</feature>
<dbReference type="InterPro" id="IPR000719">
    <property type="entry name" value="Prot_kinase_dom"/>
</dbReference>
<keyword evidence="12 14" id="KW-0456">Lyase</keyword>
<dbReference type="GO" id="GO:0035556">
    <property type="term" value="P:intracellular signal transduction"/>
    <property type="evidence" value="ECO:0007669"/>
    <property type="project" value="InterPro"/>
</dbReference>
<dbReference type="Pfam" id="PF00211">
    <property type="entry name" value="Guanylate_cyc"/>
    <property type="match status" value="1"/>
</dbReference>
<comment type="catalytic activity">
    <reaction evidence="1 15">
        <text>GTP = 3',5'-cyclic GMP + diphosphate</text>
        <dbReference type="Rhea" id="RHEA:13665"/>
        <dbReference type="ChEBI" id="CHEBI:33019"/>
        <dbReference type="ChEBI" id="CHEBI:37565"/>
        <dbReference type="ChEBI" id="CHEBI:57746"/>
        <dbReference type="EC" id="4.6.1.2"/>
    </reaction>
</comment>
<comment type="subcellular location">
    <subcellularLocation>
        <location evidence="2">Membrane</location>
        <topology evidence="2">Single-pass type I membrane protein</topology>
    </subcellularLocation>
</comment>
<dbReference type="InterPro" id="IPR011009">
    <property type="entry name" value="Kinase-like_dom_sf"/>
</dbReference>
<dbReference type="Gene3D" id="3.30.70.1230">
    <property type="entry name" value="Nucleotide cyclase"/>
    <property type="match status" value="1"/>
</dbReference>
<dbReference type="SUPFAM" id="SSF55073">
    <property type="entry name" value="Nucleotide cyclase"/>
    <property type="match status" value="1"/>
</dbReference>
<feature type="compositionally biased region" description="Basic and acidic residues" evidence="16">
    <location>
        <begin position="1158"/>
        <end position="1172"/>
    </location>
</feature>
<dbReference type="EC" id="4.6.1.2" evidence="3 15"/>
<organism evidence="20 21">
    <name type="scientific">Pocillopora meandrina</name>
    <dbReference type="NCBI Taxonomy" id="46732"/>
    <lineage>
        <taxon>Eukaryota</taxon>
        <taxon>Metazoa</taxon>
        <taxon>Cnidaria</taxon>
        <taxon>Anthozoa</taxon>
        <taxon>Hexacorallia</taxon>
        <taxon>Scleractinia</taxon>
        <taxon>Astrocoeniina</taxon>
        <taxon>Pocilloporidae</taxon>
        <taxon>Pocillopora</taxon>
    </lineage>
</organism>
<dbReference type="PROSITE" id="PS50011">
    <property type="entry name" value="PROTEIN_KINASE_DOM"/>
    <property type="match status" value="1"/>
</dbReference>
<evidence type="ECO:0000256" key="15">
    <source>
        <dbReference type="RuleBase" id="RU003431"/>
    </source>
</evidence>
<keyword evidence="4" id="KW-0812">Transmembrane</keyword>
<dbReference type="EMBL" id="CALNXJ010000005">
    <property type="protein sequence ID" value="CAH3039774.1"/>
    <property type="molecule type" value="Genomic_DNA"/>
</dbReference>
<dbReference type="Gene3D" id="3.40.50.2300">
    <property type="match status" value="3"/>
</dbReference>
<evidence type="ECO:0000259" key="18">
    <source>
        <dbReference type="PROSITE" id="PS50011"/>
    </source>
</evidence>
<dbReference type="InterPro" id="IPR001054">
    <property type="entry name" value="A/G_cyclase"/>
</dbReference>
<keyword evidence="7" id="KW-1133">Transmembrane helix</keyword>
<evidence type="ECO:0000256" key="11">
    <source>
        <dbReference type="ARBA" id="ARBA00023180"/>
    </source>
</evidence>
<feature type="region of interest" description="Disordered" evidence="16">
    <location>
        <begin position="1132"/>
        <end position="1172"/>
    </location>
</feature>
<evidence type="ECO:0000256" key="1">
    <source>
        <dbReference type="ARBA" id="ARBA00001436"/>
    </source>
</evidence>
<dbReference type="FunFam" id="3.30.70.1230:FF:000004">
    <property type="entry name" value="Guanylate cyclase"/>
    <property type="match status" value="1"/>
</dbReference>
<dbReference type="InterPro" id="IPR050401">
    <property type="entry name" value="Cyclic_nucleotide_synthase"/>
</dbReference>
<dbReference type="AlphaFoldDB" id="A0AAU9VWA8"/>
<evidence type="ECO:0000259" key="19">
    <source>
        <dbReference type="PROSITE" id="PS50125"/>
    </source>
</evidence>
<accession>A0AAU9VWA8</accession>
<evidence type="ECO:0000256" key="16">
    <source>
        <dbReference type="SAM" id="MobiDB-lite"/>
    </source>
</evidence>
<dbReference type="GO" id="GO:0007168">
    <property type="term" value="P:receptor guanylyl cyclase signaling pathway"/>
    <property type="evidence" value="ECO:0007669"/>
    <property type="project" value="TreeGrafter"/>
</dbReference>
<dbReference type="PROSITE" id="PS50125">
    <property type="entry name" value="GUANYLATE_CYCLASE_2"/>
    <property type="match status" value="1"/>
</dbReference>
<dbReference type="GO" id="GO:0004016">
    <property type="term" value="F:adenylate cyclase activity"/>
    <property type="evidence" value="ECO:0007669"/>
    <property type="project" value="TreeGrafter"/>
</dbReference>
<dbReference type="InterPro" id="IPR001828">
    <property type="entry name" value="ANF_lig-bd_rcpt"/>
</dbReference>
<dbReference type="SMART" id="SM00044">
    <property type="entry name" value="CYCc"/>
    <property type="match status" value="1"/>
</dbReference>
<name>A0AAU9VWA8_9CNID</name>
<keyword evidence="6" id="KW-0547">Nucleotide-binding</keyword>
<evidence type="ECO:0000256" key="3">
    <source>
        <dbReference type="ARBA" id="ARBA00012202"/>
    </source>
</evidence>
<dbReference type="GO" id="GO:0004672">
    <property type="term" value="F:protein kinase activity"/>
    <property type="evidence" value="ECO:0007669"/>
    <property type="project" value="InterPro"/>
</dbReference>
<dbReference type="InterPro" id="IPR029787">
    <property type="entry name" value="Nucleotide_cyclase"/>
</dbReference>
<dbReference type="GO" id="GO:0005525">
    <property type="term" value="F:GTP binding"/>
    <property type="evidence" value="ECO:0007669"/>
    <property type="project" value="UniProtKB-KW"/>
</dbReference>
<dbReference type="SUPFAM" id="SSF56112">
    <property type="entry name" value="Protein kinase-like (PK-like)"/>
    <property type="match status" value="1"/>
</dbReference>
<dbReference type="Proteomes" id="UP001159428">
    <property type="component" value="Unassembled WGS sequence"/>
</dbReference>
<protein>
    <recommendedName>
        <fullName evidence="3 15">Guanylate cyclase</fullName>
        <ecNumber evidence="3 15">4.6.1.2</ecNumber>
    </recommendedName>
</protein>
<evidence type="ECO:0000256" key="7">
    <source>
        <dbReference type="ARBA" id="ARBA00022989"/>
    </source>
</evidence>
<feature type="domain" description="Guanylate cyclase" evidence="19">
    <location>
        <begin position="917"/>
        <end position="1048"/>
    </location>
</feature>
<evidence type="ECO:0000256" key="13">
    <source>
        <dbReference type="ARBA" id="ARBA00023293"/>
    </source>
</evidence>
<evidence type="ECO:0000256" key="2">
    <source>
        <dbReference type="ARBA" id="ARBA00004479"/>
    </source>
</evidence>
<keyword evidence="11" id="KW-0325">Glycoprotein</keyword>
<comment type="similarity">
    <text evidence="14">Belongs to the adenylyl cyclase class-4/guanylyl cyclase family.</text>
</comment>
<dbReference type="InterPro" id="IPR001245">
    <property type="entry name" value="Ser-Thr/Tyr_kinase_cat_dom"/>
</dbReference>
<proteinExistence type="inferred from homology"/>
<evidence type="ECO:0000256" key="8">
    <source>
        <dbReference type="ARBA" id="ARBA00023134"/>
    </source>
</evidence>
<evidence type="ECO:0000256" key="12">
    <source>
        <dbReference type="ARBA" id="ARBA00023239"/>
    </source>
</evidence>
<dbReference type="PANTHER" id="PTHR11920">
    <property type="entry name" value="GUANYLYL CYCLASE"/>
    <property type="match status" value="1"/>
</dbReference>
<feature type="chain" id="PRO_5043975887" description="Guanylate cyclase" evidence="17">
    <location>
        <begin position="27"/>
        <end position="1172"/>
    </location>
</feature>
<keyword evidence="10" id="KW-0675">Receptor</keyword>
<evidence type="ECO:0000256" key="6">
    <source>
        <dbReference type="ARBA" id="ARBA00022741"/>
    </source>
</evidence>
<dbReference type="GO" id="GO:0005886">
    <property type="term" value="C:plasma membrane"/>
    <property type="evidence" value="ECO:0007669"/>
    <property type="project" value="TreeGrafter"/>
</dbReference>
<evidence type="ECO:0000256" key="9">
    <source>
        <dbReference type="ARBA" id="ARBA00023136"/>
    </source>
</evidence>
<evidence type="ECO:0000256" key="17">
    <source>
        <dbReference type="SAM" id="SignalP"/>
    </source>
</evidence>
<dbReference type="GO" id="GO:0004383">
    <property type="term" value="F:guanylate cyclase activity"/>
    <property type="evidence" value="ECO:0007669"/>
    <property type="project" value="UniProtKB-EC"/>
</dbReference>
<evidence type="ECO:0000313" key="21">
    <source>
        <dbReference type="Proteomes" id="UP001159428"/>
    </source>
</evidence>
<evidence type="ECO:0000256" key="14">
    <source>
        <dbReference type="RuleBase" id="RU000405"/>
    </source>
</evidence>
<keyword evidence="5 17" id="KW-0732">Signal</keyword>
<dbReference type="CDD" id="cd06370">
    <property type="entry name" value="PBP1_SAP_GC-like"/>
    <property type="match status" value="1"/>
</dbReference>
<evidence type="ECO:0000256" key="4">
    <source>
        <dbReference type="ARBA" id="ARBA00022692"/>
    </source>
</evidence>
<keyword evidence="9" id="KW-0472">Membrane</keyword>
<evidence type="ECO:0000256" key="5">
    <source>
        <dbReference type="ARBA" id="ARBA00022729"/>
    </source>
</evidence>
<sequence>MTRKRTTLAHMTSLVLLLMLVSRTEANYTLGLLIPMTDADYPENGQYYASAMSIAVDAVNRQQNLLPGNNISFIWNDTSCWKEDTTIRGLLHQMYEANVAAIIGPACLCNTSARIAASFDLPMISYLCSSPELLNKELYSTFVRTYTQTTKLAESVWLLLKEFNWYKVGIAFERLPPWSNRKDDIVKFLKMRGVEIRIEREIPDEVEERENQPAKIRQLMEEMKPQARIIIIAANFYTAREMILPAYELGFTNGDYAFIMFELDYNAVLRGQASPRSWFLASSDGTDRFRCKFQEGFESVLTLALDVDESRGAFDIFQTDVKKRSSEVPFPNSTAYQGYIFDNPSLSPRNTTTPPMYAAFLYDAVYQYAIALNETIARNEKPNGKNIISKLLNREYDSIGGQRVFIDKNGAAEVDLVLLDMRWEFTRENCPKNASNTATMVPVGNFKVTYTNSSEVSFSFKLSQNEKIEWPGGSPPEDSPKCGFDNDKCNPPDSPVGESVKMAIIAGISGFAGLLILLFGVSRIRQIRLEKELKSLLWKINYEEIALKRSHTGPAAFTDDEHFDLPKDTEETEAPLLMDSFMNGDIIGDSTRFGFFKGTSVVVKRVGTKHVDLTRSVLLEMKQMLDIRHDNLSHFIGATADPPNICIVSEFYSRGSLEEILENKDVKLDHMFICSLVNDIAKGMGHLHCTDIKSHGSLKSSNCLVDSRWVLKIADYGLPTFRSKLTKTFKYTESYYEDLLWTAPEILRLSSRPVNGTQEGDVYSFAIILQEFHTREGPYSANYMQPEEIVKRVTEAEIPPFRPTVVNLITGVEELRELMKLCWEEKPEARPDFHDIKKTMHRILSNSGMKTNIFDNVVYMMEKYADNLEDLVSERTVQLMEEKKKTDALLDRILPRPVAEQLKRGKAVEAESFHEVSIYFSDIVGFTQLSSDSTPMQVVTFLNALYTLFDDIIREFDVYKVETIGDAYMVVSGLPIRNGDSHAAEIAGMALHLIAGVKQDFVVPHRPDHKIELRVGIHSGPVVAGVVGSTMPRYCLFGDTVNTASRMESTGEGLKIHISEATKKLLEKLGGFRIEERGDVFLKGKGTVKSYWLVDFARKTPRFSRRSFKRVKEHSDQSPGLLGILEAPPSPCRVSRTSSLRRTMKSMQPEPQVAKGKHVVDANDKSDDFSSV</sequence>
<comment type="caution">
    <text evidence="20">The sequence shown here is derived from an EMBL/GenBank/DDBJ whole genome shotgun (WGS) entry which is preliminary data.</text>
</comment>
<dbReference type="InterPro" id="IPR018297">
    <property type="entry name" value="A/G_cyclase_CS"/>
</dbReference>
<dbReference type="PANTHER" id="PTHR11920:SF501">
    <property type="entry name" value="GUANYLATE CYCLASE 32E"/>
    <property type="match status" value="1"/>
</dbReference>
<feature type="domain" description="Protein kinase" evidence="18">
    <location>
        <begin position="581"/>
        <end position="844"/>
    </location>
</feature>
<dbReference type="Gene3D" id="1.10.510.10">
    <property type="entry name" value="Transferase(Phosphotransferase) domain 1"/>
    <property type="match status" value="1"/>
</dbReference>
<gene>
    <name evidence="20" type="ORF">PMEA_00026373</name>
</gene>
<dbReference type="Pfam" id="PF07714">
    <property type="entry name" value="PK_Tyr_Ser-Thr"/>
    <property type="match status" value="1"/>
</dbReference>